<accession>A0A0E9QHG9</accession>
<proteinExistence type="predicted"/>
<dbReference type="AlphaFoldDB" id="A0A0E9QHG9"/>
<reference evidence="1" key="1">
    <citation type="submission" date="2014-11" db="EMBL/GenBank/DDBJ databases">
        <authorList>
            <person name="Amaro Gonzalez C."/>
        </authorList>
    </citation>
    <scope>NUCLEOTIDE SEQUENCE</scope>
</reference>
<sequence length="44" mass="5130">MVWGYILALLVYIGWINIFQESSTKTLRVAKHGFSTECRKELNI</sequence>
<dbReference type="EMBL" id="GBXM01092271">
    <property type="protein sequence ID" value="JAH16306.1"/>
    <property type="molecule type" value="Transcribed_RNA"/>
</dbReference>
<evidence type="ECO:0000313" key="1">
    <source>
        <dbReference type="EMBL" id="JAH16306.1"/>
    </source>
</evidence>
<reference evidence="1" key="2">
    <citation type="journal article" date="2015" name="Fish Shellfish Immunol.">
        <title>Early steps in the European eel (Anguilla anguilla)-Vibrio vulnificus interaction in the gills: Role of the RtxA13 toxin.</title>
        <authorList>
            <person name="Callol A."/>
            <person name="Pajuelo D."/>
            <person name="Ebbesson L."/>
            <person name="Teles M."/>
            <person name="MacKenzie S."/>
            <person name="Amaro C."/>
        </authorList>
    </citation>
    <scope>NUCLEOTIDE SEQUENCE</scope>
</reference>
<name>A0A0E9QHG9_ANGAN</name>
<organism evidence="1">
    <name type="scientific">Anguilla anguilla</name>
    <name type="common">European freshwater eel</name>
    <name type="synonym">Muraena anguilla</name>
    <dbReference type="NCBI Taxonomy" id="7936"/>
    <lineage>
        <taxon>Eukaryota</taxon>
        <taxon>Metazoa</taxon>
        <taxon>Chordata</taxon>
        <taxon>Craniata</taxon>
        <taxon>Vertebrata</taxon>
        <taxon>Euteleostomi</taxon>
        <taxon>Actinopterygii</taxon>
        <taxon>Neopterygii</taxon>
        <taxon>Teleostei</taxon>
        <taxon>Anguilliformes</taxon>
        <taxon>Anguillidae</taxon>
        <taxon>Anguilla</taxon>
    </lineage>
</organism>
<protein>
    <submittedName>
        <fullName evidence="1">Uncharacterized protein</fullName>
    </submittedName>
</protein>